<dbReference type="Proteomes" id="UP000007151">
    <property type="component" value="Unassembled WGS sequence"/>
</dbReference>
<proteinExistence type="predicted"/>
<protein>
    <submittedName>
        <fullName evidence="1">Uncharacterized protein</fullName>
    </submittedName>
</protein>
<keyword evidence="2" id="KW-1185">Reference proteome</keyword>
<comment type="caution">
    <text evidence="1">The sequence shown here is derived from an EMBL/GenBank/DDBJ whole genome shotgun (WGS) entry which is preliminary data.</text>
</comment>
<organism evidence="1 2">
    <name type="scientific">Danaus plexippus plexippus</name>
    <dbReference type="NCBI Taxonomy" id="278856"/>
    <lineage>
        <taxon>Eukaryota</taxon>
        <taxon>Metazoa</taxon>
        <taxon>Ecdysozoa</taxon>
        <taxon>Arthropoda</taxon>
        <taxon>Hexapoda</taxon>
        <taxon>Insecta</taxon>
        <taxon>Pterygota</taxon>
        <taxon>Neoptera</taxon>
        <taxon>Endopterygota</taxon>
        <taxon>Lepidoptera</taxon>
        <taxon>Glossata</taxon>
        <taxon>Ditrysia</taxon>
        <taxon>Papilionoidea</taxon>
        <taxon>Nymphalidae</taxon>
        <taxon>Danainae</taxon>
        <taxon>Danaini</taxon>
        <taxon>Danaina</taxon>
        <taxon>Danaus</taxon>
        <taxon>Danaus</taxon>
    </lineage>
</organism>
<sequence>MIIPKKSECDPVMSNYGSEPHQSLVVLLEQNNENTDPEWLAELRANISQLVNDHGYEESKPRIQQLVEETEKKMNVLLHVKVGRDDPLWLTQFKGFVKALVQSYGLDKSKEMLKHMIKTLEKKYHVKIEDVDGDVFVKYLSKKKTNKKKKIKRVKGSWSNET</sequence>
<evidence type="ECO:0000313" key="2">
    <source>
        <dbReference type="Proteomes" id="UP000007151"/>
    </source>
</evidence>
<reference evidence="1 2" key="1">
    <citation type="journal article" date="2011" name="Cell">
        <title>The monarch butterfly genome yields insights into long-distance migration.</title>
        <authorList>
            <person name="Zhan S."/>
            <person name="Merlin C."/>
            <person name="Boore J.L."/>
            <person name="Reppert S.M."/>
        </authorList>
    </citation>
    <scope>NUCLEOTIDE SEQUENCE [LARGE SCALE GENOMIC DNA]</scope>
    <source>
        <strain evidence="1">F-2</strain>
    </source>
</reference>
<dbReference type="KEGG" id="dpl:KGM_208210"/>
<gene>
    <name evidence="1" type="ORF">KGM_208210</name>
</gene>
<accession>A0A212EZ84</accession>
<name>A0A212EZ84_DANPL</name>
<dbReference type="AlphaFoldDB" id="A0A212EZ84"/>
<dbReference type="EMBL" id="AGBW02011342">
    <property type="protein sequence ID" value="OWR46803.1"/>
    <property type="molecule type" value="Genomic_DNA"/>
</dbReference>
<dbReference type="InParanoid" id="A0A212EZ84"/>
<evidence type="ECO:0000313" key="1">
    <source>
        <dbReference type="EMBL" id="OWR46803.1"/>
    </source>
</evidence>